<dbReference type="Pfam" id="PF11799">
    <property type="entry name" value="IMS_C"/>
    <property type="match status" value="1"/>
</dbReference>
<dbReference type="InterPro" id="IPR017961">
    <property type="entry name" value="DNA_pol_Y-fam_little_finger"/>
</dbReference>
<dbReference type="EMBL" id="HACA01029344">
    <property type="protein sequence ID" value="CDW46705.1"/>
    <property type="molecule type" value="Transcribed_RNA"/>
</dbReference>
<dbReference type="GO" id="GO:0003887">
    <property type="term" value="F:DNA-directed DNA polymerase activity"/>
    <property type="evidence" value="ECO:0007669"/>
    <property type="project" value="UniProtKB-KW"/>
</dbReference>
<evidence type="ECO:0000256" key="3">
    <source>
        <dbReference type="ARBA" id="ARBA00016178"/>
    </source>
</evidence>
<evidence type="ECO:0000259" key="16">
    <source>
        <dbReference type="PROSITE" id="PS50173"/>
    </source>
</evidence>
<dbReference type="Gene3D" id="3.30.70.270">
    <property type="match status" value="1"/>
</dbReference>
<dbReference type="InterPro" id="IPR006642">
    <property type="entry name" value="Rad18_UBZ4"/>
</dbReference>
<keyword evidence="6" id="KW-0235">DNA replication</keyword>
<evidence type="ECO:0000256" key="5">
    <source>
        <dbReference type="ARBA" id="ARBA00022695"/>
    </source>
</evidence>
<evidence type="ECO:0000256" key="6">
    <source>
        <dbReference type="ARBA" id="ARBA00022705"/>
    </source>
</evidence>
<evidence type="ECO:0000256" key="10">
    <source>
        <dbReference type="ARBA" id="ARBA00022833"/>
    </source>
</evidence>
<evidence type="ECO:0000256" key="1">
    <source>
        <dbReference type="ARBA" id="ARBA00010945"/>
    </source>
</evidence>
<keyword evidence="9 15" id="KW-0863">Zinc-finger</keyword>
<evidence type="ECO:0000256" key="11">
    <source>
        <dbReference type="ARBA" id="ARBA00022842"/>
    </source>
</evidence>
<dbReference type="InterPro" id="IPR036775">
    <property type="entry name" value="DNA_pol_Y-fam_lit_finger_sf"/>
</dbReference>
<dbReference type="Gene3D" id="3.30.160.60">
    <property type="entry name" value="Classic Zinc Finger"/>
    <property type="match status" value="1"/>
</dbReference>
<dbReference type="InterPro" id="IPR022880">
    <property type="entry name" value="DNApol_IV"/>
</dbReference>
<protein>
    <recommendedName>
        <fullName evidence="3">DNA polymerase kappa</fullName>
        <ecNumber evidence="2">2.7.7.7</ecNumber>
    </recommendedName>
</protein>
<evidence type="ECO:0000313" key="18">
    <source>
        <dbReference type="EMBL" id="CDW46705.1"/>
    </source>
</evidence>
<dbReference type="OrthoDB" id="6350720at2759"/>
<evidence type="ECO:0000256" key="15">
    <source>
        <dbReference type="PROSITE-ProRule" id="PRU01256"/>
    </source>
</evidence>
<dbReference type="GO" id="GO:0006260">
    <property type="term" value="P:DNA replication"/>
    <property type="evidence" value="ECO:0007669"/>
    <property type="project" value="UniProtKB-KW"/>
</dbReference>
<evidence type="ECO:0000256" key="14">
    <source>
        <dbReference type="ARBA" id="ARBA00049244"/>
    </source>
</evidence>
<dbReference type="GO" id="GO:0005634">
    <property type="term" value="C:nucleus"/>
    <property type="evidence" value="ECO:0007669"/>
    <property type="project" value="TreeGrafter"/>
</dbReference>
<keyword evidence="10" id="KW-0862">Zinc</keyword>
<dbReference type="Pfam" id="PF00817">
    <property type="entry name" value="IMS"/>
    <property type="match status" value="1"/>
</dbReference>
<comment type="catalytic activity">
    <reaction evidence="14">
        <text>DNA(n) + a 2'-deoxyribonucleoside 5'-triphosphate = DNA(n+1) + diphosphate</text>
        <dbReference type="Rhea" id="RHEA:22508"/>
        <dbReference type="Rhea" id="RHEA-COMP:17339"/>
        <dbReference type="Rhea" id="RHEA-COMP:17340"/>
        <dbReference type="ChEBI" id="CHEBI:33019"/>
        <dbReference type="ChEBI" id="CHEBI:61560"/>
        <dbReference type="ChEBI" id="CHEBI:173112"/>
        <dbReference type="EC" id="2.7.7.7"/>
    </reaction>
</comment>
<dbReference type="PROSITE" id="PS51908">
    <property type="entry name" value="ZF_UBZ4"/>
    <property type="match status" value="1"/>
</dbReference>
<dbReference type="Gene3D" id="3.30.1490.100">
    <property type="entry name" value="DNA polymerase, Y-family, little finger domain"/>
    <property type="match status" value="1"/>
</dbReference>
<dbReference type="InterPro" id="IPR024728">
    <property type="entry name" value="PolY_HhH_motif"/>
</dbReference>
<comment type="similarity">
    <text evidence="1">Belongs to the DNA polymerase type-Y family.</text>
</comment>
<dbReference type="SUPFAM" id="SSF100879">
    <property type="entry name" value="Lesion bypass DNA polymerase (Y-family), little finger domain"/>
    <property type="match status" value="1"/>
</dbReference>
<evidence type="ECO:0000256" key="2">
    <source>
        <dbReference type="ARBA" id="ARBA00012417"/>
    </source>
</evidence>
<keyword evidence="8 15" id="KW-0227">DNA damage</keyword>
<evidence type="ECO:0000256" key="8">
    <source>
        <dbReference type="ARBA" id="ARBA00022763"/>
    </source>
</evidence>
<dbReference type="NCBIfam" id="NF002677">
    <property type="entry name" value="PRK02406.1"/>
    <property type="match status" value="1"/>
</dbReference>
<dbReference type="FunFam" id="3.30.1490.100:FF:000004">
    <property type="entry name" value="DNA polymerase IV"/>
    <property type="match status" value="1"/>
</dbReference>
<dbReference type="FunFam" id="1.10.150.810:FF:000001">
    <property type="entry name" value="DNA polymerase kappa"/>
    <property type="match status" value="1"/>
</dbReference>
<dbReference type="GO" id="GO:0042276">
    <property type="term" value="P:error-prone translesion synthesis"/>
    <property type="evidence" value="ECO:0007669"/>
    <property type="project" value="TreeGrafter"/>
</dbReference>
<dbReference type="InterPro" id="IPR043502">
    <property type="entry name" value="DNA/RNA_pol_sf"/>
</dbReference>
<dbReference type="InterPro" id="IPR050116">
    <property type="entry name" value="DNA_polymerase-Y"/>
</dbReference>
<accession>A0A0K2V8P7</accession>
<dbReference type="GO" id="GO:0003684">
    <property type="term" value="F:damaged DNA binding"/>
    <property type="evidence" value="ECO:0007669"/>
    <property type="project" value="InterPro"/>
</dbReference>
<proteinExistence type="inferred from homology"/>
<dbReference type="Gene3D" id="3.40.1170.60">
    <property type="match status" value="1"/>
</dbReference>
<keyword evidence="12" id="KW-0239">DNA-directed DNA polymerase</keyword>
<keyword evidence="7" id="KW-0479">Metal-binding</keyword>
<dbReference type="SMART" id="SM00734">
    <property type="entry name" value="ZnF_Rad18"/>
    <property type="match status" value="2"/>
</dbReference>
<evidence type="ECO:0000256" key="12">
    <source>
        <dbReference type="ARBA" id="ARBA00022932"/>
    </source>
</evidence>
<reference evidence="18" key="1">
    <citation type="submission" date="2014-05" db="EMBL/GenBank/DDBJ databases">
        <authorList>
            <person name="Chronopoulou M."/>
        </authorList>
    </citation>
    <scope>NUCLEOTIDE SEQUENCE</scope>
    <source>
        <tissue evidence="18">Whole organism</tissue>
    </source>
</reference>
<dbReference type="SUPFAM" id="SSF56672">
    <property type="entry name" value="DNA/RNA polymerases"/>
    <property type="match status" value="1"/>
</dbReference>
<evidence type="ECO:0000256" key="7">
    <source>
        <dbReference type="ARBA" id="ARBA00022723"/>
    </source>
</evidence>
<feature type="domain" description="UBZ4-type" evidence="17">
    <location>
        <begin position="455"/>
        <end position="482"/>
    </location>
</feature>
<dbReference type="InterPro" id="IPR001126">
    <property type="entry name" value="UmuC"/>
</dbReference>
<dbReference type="InterPro" id="IPR043128">
    <property type="entry name" value="Rev_trsase/Diguanyl_cyclase"/>
</dbReference>
<evidence type="ECO:0000256" key="9">
    <source>
        <dbReference type="ARBA" id="ARBA00022771"/>
    </source>
</evidence>
<name>A0A0K2V8P7_LEPSM</name>
<feature type="domain" description="UmuC" evidence="16">
    <location>
        <begin position="92"/>
        <end position="273"/>
    </location>
</feature>
<dbReference type="FunFam" id="1.10.150.810:FF:000003">
    <property type="entry name" value="DNA polymerase kappa subunit"/>
    <property type="match status" value="1"/>
</dbReference>
<keyword evidence="11" id="KW-0460">Magnesium</keyword>
<dbReference type="Gene3D" id="1.10.150.810">
    <property type="match status" value="2"/>
</dbReference>
<organism evidence="18">
    <name type="scientific">Lepeophtheirus salmonis</name>
    <name type="common">Salmon louse</name>
    <name type="synonym">Caligus salmonis</name>
    <dbReference type="NCBI Taxonomy" id="72036"/>
    <lineage>
        <taxon>Eukaryota</taxon>
        <taxon>Metazoa</taxon>
        <taxon>Ecdysozoa</taxon>
        <taxon>Arthropoda</taxon>
        <taxon>Crustacea</taxon>
        <taxon>Multicrustacea</taxon>
        <taxon>Hexanauplia</taxon>
        <taxon>Copepoda</taxon>
        <taxon>Siphonostomatoida</taxon>
        <taxon>Caligidae</taxon>
        <taxon>Lepeophtheirus</taxon>
    </lineage>
</organism>
<keyword evidence="13 15" id="KW-0234">DNA repair</keyword>
<dbReference type="AlphaFoldDB" id="A0A0K2V8P7"/>
<dbReference type="GO" id="GO:0006281">
    <property type="term" value="P:DNA repair"/>
    <property type="evidence" value="ECO:0007669"/>
    <property type="project" value="UniProtKB-KW"/>
</dbReference>
<evidence type="ECO:0000256" key="13">
    <source>
        <dbReference type="ARBA" id="ARBA00023204"/>
    </source>
</evidence>
<keyword evidence="5" id="KW-0548">Nucleotidyltransferase</keyword>
<dbReference type="Pfam" id="PF11798">
    <property type="entry name" value="IMS_HHH"/>
    <property type="match status" value="1"/>
</dbReference>
<evidence type="ECO:0000256" key="4">
    <source>
        <dbReference type="ARBA" id="ARBA00022679"/>
    </source>
</evidence>
<dbReference type="GO" id="GO:0008270">
    <property type="term" value="F:zinc ion binding"/>
    <property type="evidence" value="ECO:0007669"/>
    <property type="project" value="UniProtKB-KW"/>
</dbReference>
<dbReference type="CDD" id="cd03586">
    <property type="entry name" value="PolY_Pol_IV_kappa"/>
    <property type="match status" value="1"/>
</dbReference>
<evidence type="ECO:0000259" key="17">
    <source>
        <dbReference type="PROSITE" id="PS51908"/>
    </source>
</evidence>
<dbReference type="PANTHER" id="PTHR11076">
    <property type="entry name" value="DNA REPAIR POLYMERASE UMUC / TRANSFERASE FAMILY MEMBER"/>
    <property type="match status" value="1"/>
</dbReference>
<sequence length="583" mass="65245">MIVEDMTDKVISVIALNDGKAGMDGLDKERINKIIEETSKGSKYYESQLIKQKRIDDRMKAMKERLSHISSPEPVDTLILELEKQRDLSRTIVHVDMDAYYAAVEMLGPPPIPPDVPIAVGSTGMLSTSNYPARKYGVRAGMPGFIAKKLCPHLRIIPPDFTKYTTIAEKIRTVFARYDSNFSPMSLDEAYLDITDYLKNNATDPEKVAETIRQEIYDATGLTASAGIASNALLAKVCSDQNKPNGQFYLKPNRDEIMNFVGKLPVRKVGGIGNVTSQLLKAIGISTCSDLFNKLNVLKVLFSDLSFDNFIHVALGMGPNRLSSERERKSMSTETTFRDTSNESELLNICRDLSNELSQELLNANLRGKCITLKIKTDTFVVKSKAHSIKGYTNEFDLISNTAVQCLRWFFKNIESKPLTLRLMGVRMSEFGFEKKSQGTLTPFLSTSIQKEEDFVACPNCETSLSRLSINQHLDECLLSETKEYLHTSEELNRVSPKLSSPDVSSSKSLYKETKNVHSPTCPVCLKTFFPTSDGDSSHIDDCLSRKAIAEILNKEKRVTSSEPSIHHSSNKKVKTIDDYFKT</sequence>
<dbReference type="PROSITE" id="PS50173">
    <property type="entry name" value="UMUC"/>
    <property type="match status" value="1"/>
</dbReference>
<keyword evidence="4" id="KW-0808">Transferase</keyword>
<dbReference type="EC" id="2.7.7.7" evidence="2"/>
<dbReference type="HAMAP" id="MF_01113">
    <property type="entry name" value="DNApol_IV"/>
    <property type="match status" value="1"/>
</dbReference>
<dbReference type="PANTHER" id="PTHR11076:SF33">
    <property type="entry name" value="DNA POLYMERASE KAPPA"/>
    <property type="match status" value="1"/>
</dbReference>
<dbReference type="FunFam" id="3.30.70.270:FF:000014">
    <property type="entry name" value="DNA polymerase kappa subunit"/>
    <property type="match status" value="1"/>
</dbReference>